<feature type="compositionally biased region" description="Low complexity" evidence="5">
    <location>
        <begin position="654"/>
        <end position="666"/>
    </location>
</feature>
<dbReference type="Gene3D" id="3.30.40.10">
    <property type="entry name" value="Zinc/RING finger domain, C3HC4 (zinc finger)"/>
    <property type="match status" value="1"/>
</dbReference>
<feature type="region of interest" description="Disordered" evidence="5">
    <location>
        <begin position="617"/>
        <end position="730"/>
    </location>
</feature>
<feature type="region of interest" description="Disordered" evidence="5">
    <location>
        <begin position="38"/>
        <end position="173"/>
    </location>
</feature>
<dbReference type="InterPro" id="IPR001841">
    <property type="entry name" value="Znf_RING"/>
</dbReference>
<name>A0AAN6V0S4_9PEZI</name>
<dbReference type="PROSITE" id="PS50089">
    <property type="entry name" value="ZF_RING_2"/>
    <property type="match status" value="1"/>
</dbReference>
<feature type="region of interest" description="Disordered" evidence="5">
    <location>
        <begin position="438"/>
        <end position="476"/>
    </location>
</feature>
<feature type="compositionally biased region" description="Low complexity" evidence="5">
    <location>
        <begin position="318"/>
        <end position="333"/>
    </location>
</feature>
<dbReference type="SUPFAM" id="SSF57850">
    <property type="entry name" value="RING/U-box"/>
    <property type="match status" value="1"/>
</dbReference>
<evidence type="ECO:0000256" key="5">
    <source>
        <dbReference type="SAM" id="MobiDB-lite"/>
    </source>
</evidence>
<evidence type="ECO:0000256" key="1">
    <source>
        <dbReference type="ARBA" id="ARBA00022723"/>
    </source>
</evidence>
<dbReference type="RefSeq" id="XP_062636001.1">
    <property type="nucleotide sequence ID" value="XM_062781121.1"/>
</dbReference>
<gene>
    <name evidence="7" type="ORF">C8A04DRAFT_29761</name>
</gene>
<feature type="compositionally biased region" description="Low complexity" evidence="5">
    <location>
        <begin position="103"/>
        <end position="127"/>
    </location>
</feature>
<feature type="domain" description="RING-type" evidence="6">
    <location>
        <begin position="545"/>
        <end position="593"/>
    </location>
</feature>
<feature type="compositionally biased region" description="Acidic residues" evidence="5">
    <location>
        <begin position="467"/>
        <end position="476"/>
    </location>
</feature>
<dbReference type="GO" id="GO:0008270">
    <property type="term" value="F:zinc ion binding"/>
    <property type="evidence" value="ECO:0007669"/>
    <property type="project" value="UniProtKB-KW"/>
</dbReference>
<evidence type="ECO:0000256" key="2">
    <source>
        <dbReference type="ARBA" id="ARBA00022771"/>
    </source>
</evidence>
<dbReference type="PANTHER" id="PTHR14155:SF627">
    <property type="entry name" value="OS06G0192800 PROTEIN"/>
    <property type="match status" value="1"/>
</dbReference>
<feature type="compositionally biased region" description="Gly residues" evidence="5">
    <location>
        <begin position="85"/>
        <end position="95"/>
    </location>
</feature>
<feature type="compositionally biased region" description="Polar residues" evidence="5">
    <location>
        <begin position="773"/>
        <end position="788"/>
    </location>
</feature>
<dbReference type="EMBL" id="MU853595">
    <property type="protein sequence ID" value="KAK4142630.1"/>
    <property type="molecule type" value="Genomic_DNA"/>
</dbReference>
<dbReference type="PANTHER" id="PTHR14155">
    <property type="entry name" value="RING FINGER DOMAIN-CONTAINING"/>
    <property type="match status" value="1"/>
</dbReference>
<reference evidence="7" key="2">
    <citation type="submission" date="2023-05" db="EMBL/GenBank/DDBJ databases">
        <authorList>
            <consortium name="Lawrence Berkeley National Laboratory"/>
            <person name="Steindorff A."/>
            <person name="Hensen N."/>
            <person name="Bonometti L."/>
            <person name="Westerberg I."/>
            <person name="Brannstrom I.O."/>
            <person name="Guillou S."/>
            <person name="Cros-Aarteil S."/>
            <person name="Calhoun S."/>
            <person name="Haridas S."/>
            <person name="Kuo A."/>
            <person name="Mondo S."/>
            <person name="Pangilinan J."/>
            <person name="Riley R."/>
            <person name="Labutti K."/>
            <person name="Andreopoulos B."/>
            <person name="Lipzen A."/>
            <person name="Chen C."/>
            <person name="Yanf M."/>
            <person name="Daum C."/>
            <person name="Ng V."/>
            <person name="Clum A."/>
            <person name="Ohm R."/>
            <person name="Martin F."/>
            <person name="Silar P."/>
            <person name="Natvig D."/>
            <person name="Lalanne C."/>
            <person name="Gautier V."/>
            <person name="Ament-Velasquez S.L."/>
            <person name="Kruys A."/>
            <person name="Hutchinson M.I."/>
            <person name="Powell A.J."/>
            <person name="Barry K."/>
            <person name="Miller A.N."/>
            <person name="Grigoriev I.V."/>
            <person name="Debuchy R."/>
            <person name="Gladieux P."/>
            <person name="Thoren M.H."/>
            <person name="Johannesson H."/>
        </authorList>
    </citation>
    <scope>NUCLEOTIDE SEQUENCE</scope>
    <source>
        <strain evidence="7">CBS 141.50</strain>
    </source>
</reference>
<feature type="compositionally biased region" description="Polar residues" evidence="5">
    <location>
        <begin position="347"/>
        <end position="378"/>
    </location>
</feature>
<dbReference type="Pfam" id="PF13639">
    <property type="entry name" value="zf-RING_2"/>
    <property type="match status" value="1"/>
</dbReference>
<accession>A0AAN6V0S4</accession>
<feature type="region of interest" description="Disordered" evidence="5">
    <location>
        <begin position="186"/>
        <end position="253"/>
    </location>
</feature>
<sequence length="853" mass="92208">MAAVDPMDYVMHQPDPAPSAGPGFHGMLQHQGCPYVRSQHQHQPYHGSSLPHPQLDAGINPMHHQLPHFSQLPHPDRSTFYSSGNGPGNTHGGSHGPQHPHHQGQQQPQQQQQQQQQQQHNQPQQSHQPPPPPPTSSSSLPQQPQPLQPQHLPPIQPPPTLPFPQSYPQHTPHYDAHAASSAWFQTQNPGTSWPIPSFHPNHGPGQQPSGPRLPGVDSHFGGPGSGPGAVQPLGGPNQPYIPHSHHHTYSPYSFPGFPRPTSYARTSAVLPIPPQISNPTIRHDHSGESQANQATTTNNTPNQTNQPSTPGQAAQTNQSSRSPTSQSPSSTMSADRDAPSAGRQGFTLPSLNPNTNQGLSSGSHPNPQLPSSSSQEVTPPSAVPSDPTSTRFPQISQRPGSSHTTPGISQPGSADWLAFHLGDFRRADGTSGSIYRSQAMASDPAALSSAHRRHQSASARRPPQPDQDSDEDLGSSADEAEQMLRLIDGSGINLAHIRATFAEDHLRASQVLRGQITNKRVASKIAVQQLQSVDPDSLPETERTCVICYNDFGQASPEGIIEAPLRLPKCQHVFGDHCIKKWFEESDSCPYCRDKVPSELAMVPNSRYNNLLRMRTRLPTNSHPGPDEVLRLFTPQDSQYSRHRARLEGGSEGSVVPRPSQRRSPPTEAENRRRTRVRHSSGHYVHPGGMFTGGPARSTGAPSSTVPSGQHSPTSERVTPPNHSLWPVPPAEDSDWMLTSRYTRQFAPSQRLFYQSAESGRPPATAASPFDSALSTANPGPSSFRLSTNAPPPLPPNPNHQHQHGYFPNTPFGTQAPSSVSQQLPPISAPSFQNALAGRANAPHVAGPEAQVQ</sequence>
<dbReference type="InterPro" id="IPR053238">
    <property type="entry name" value="RING-H2_zinc_finger"/>
</dbReference>
<feature type="compositionally biased region" description="Polar residues" evidence="5">
    <location>
        <begin position="700"/>
        <end position="717"/>
    </location>
</feature>
<feature type="region of interest" description="Disordered" evidence="5">
    <location>
        <begin position="271"/>
        <end position="414"/>
    </location>
</feature>
<feature type="compositionally biased region" description="Polar residues" evidence="5">
    <location>
        <begin position="811"/>
        <end position="834"/>
    </location>
</feature>
<evidence type="ECO:0000313" key="7">
    <source>
        <dbReference type="EMBL" id="KAK4142630.1"/>
    </source>
</evidence>
<keyword evidence="3" id="KW-0862">Zinc</keyword>
<dbReference type="Proteomes" id="UP001302676">
    <property type="component" value="Unassembled WGS sequence"/>
</dbReference>
<keyword evidence="8" id="KW-1185">Reference proteome</keyword>
<evidence type="ECO:0000259" key="6">
    <source>
        <dbReference type="PROSITE" id="PS50089"/>
    </source>
</evidence>
<keyword evidence="1" id="KW-0479">Metal-binding</keyword>
<dbReference type="AlphaFoldDB" id="A0AAN6V0S4"/>
<reference evidence="7" key="1">
    <citation type="journal article" date="2023" name="Mol. Phylogenet. Evol.">
        <title>Genome-scale phylogeny and comparative genomics of the fungal order Sordariales.</title>
        <authorList>
            <person name="Hensen N."/>
            <person name="Bonometti L."/>
            <person name="Westerberg I."/>
            <person name="Brannstrom I.O."/>
            <person name="Guillou S."/>
            <person name="Cros-Aarteil S."/>
            <person name="Calhoun S."/>
            <person name="Haridas S."/>
            <person name="Kuo A."/>
            <person name="Mondo S."/>
            <person name="Pangilinan J."/>
            <person name="Riley R."/>
            <person name="LaButti K."/>
            <person name="Andreopoulos B."/>
            <person name="Lipzen A."/>
            <person name="Chen C."/>
            <person name="Yan M."/>
            <person name="Daum C."/>
            <person name="Ng V."/>
            <person name="Clum A."/>
            <person name="Steindorff A."/>
            <person name="Ohm R.A."/>
            <person name="Martin F."/>
            <person name="Silar P."/>
            <person name="Natvig D.O."/>
            <person name="Lalanne C."/>
            <person name="Gautier V."/>
            <person name="Ament-Velasquez S.L."/>
            <person name="Kruys A."/>
            <person name="Hutchinson M.I."/>
            <person name="Powell A.J."/>
            <person name="Barry K."/>
            <person name="Miller A.N."/>
            <person name="Grigoriev I.V."/>
            <person name="Debuchy R."/>
            <person name="Gladieux P."/>
            <person name="Hiltunen Thoren M."/>
            <person name="Johannesson H."/>
        </authorList>
    </citation>
    <scope>NUCLEOTIDE SEQUENCE</scope>
    <source>
        <strain evidence="7">CBS 141.50</strain>
    </source>
</reference>
<feature type="compositionally biased region" description="Pro residues" evidence="5">
    <location>
        <begin position="143"/>
        <end position="162"/>
    </location>
</feature>
<evidence type="ECO:0000256" key="4">
    <source>
        <dbReference type="PROSITE-ProRule" id="PRU00175"/>
    </source>
</evidence>
<comment type="caution">
    <text evidence="7">The sequence shown here is derived from an EMBL/GenBank/DDBJ whole genome shotgun (WGS) entry which is preliminary data.</text>
</comment>
<dbReference type="InterPro" id="IPR013083">
    <property type="entry name" value="Znf_RING/FYVE/PHD"/>
</dbReference>
<evidence type="ECO:0000256" key="3">
    <source>
        <dbReference type="ARBA" id="ARBA00022833"/>
    </source>
</evidence>
<dbReference type="GeneID" id="87817734"/>
<proteinExistence type="predicted"/>
<keyword evidence="2 4" id="KW-0863">Zinc-finger</keyword>
<feature type="compositionally biased region" description="Polar residues" evidence="5">
    <location>
        <begin position="386"/>
        <end position="412"/>
    </location>
</feature>
<feature type="compositionally biased region" description="Low complexity" evidence="5">
    <location>
        <begin position="289"/>
        <end position="309"/>
    </location>
</feature>
<evidence type="ECO:0000313" key="8">
    <source>
        <dbReference type="Proteomes" id="UP001302676"/>
    </source>
</evidence>
<feature type="region of interest" description="Disordered" evidence="5">
    <location>
        <begin position="756"/>
        <end position="853"/>
    </location>
</feature>
<protein>
    <recommendedName>
        <fullName evidence="6">RING-type domain-containing protein</fullName>
    </recommendedName>
</protein>
<organism evidence="7 8">
    <name type="scientific">Dichotomopilus funicola</name>
    <dbReference type="NCBI Taxonomy" id="1934379"/>
    <lineage>
        <taxon>Eukaryota</taxon>
        <taxon>Fungi</taxon>
        <taxon>Dikarya</taxon>
        <taxon>Ascomycota</taxon>
        <taxon>Pezizomycotina</taxon>
        <taxon>Sordariomycetes</taxon>
        <taxon>Sordariomycetidae</taxon>
        <taxon>Sordariales</taxon>
        <taxon>Chaetomiaceae</taxon>
        <taxon>Dichotomopilus</taxon>
    </lineage>
</organism>